<reference evidence="12 13" key="1">
    <citation type="submission" date="2017-09" db="EMBL/GenBank/DDBJ databases">
        <title>Depth-based differentiation of microbial function through sediment-hosted aquifers and enrichment of novel symbionts in the deep terrestrial subsurface.</title>
        <authorList>
            <person name="Probst A.J."/>
            <person name="Ladd B."/>
            <person name="Jarett J.K."/>
            <person name="Geller-Mcgrath D.E."/>
            <person name="Sieber C.M."/>
            <person name="Emerson J.B."/>
            <person name="Anantharaman K."/>
            <person name="Thomas B.C."/>
            <person name="Malmstrom R."/>
            <person name="Stieglmeier M."/>
            <person name="Klingl A."/>
            <person name="Woyke T."/>
            <person name="Ryan C.M."/>
            <person name="Banfield J.F."/>
        </authorList>
    </citation>
    <scope>NUCLEOTIDE SEQUENCE [LARGE SCALE GENOMIC DNA]</scope>
    <source>
        <strain evidence="12">CG22_combo_CG10-13_8_21_14_all_37_9</strain>
    </source>
</reference>
<evidence type="ECO:0000259" key="10">
    <source>
        <dbReference type="Pfam" id="PF00298"/>
    </source>
</evidence>
<evidence type="ECO:0000256" key="2">
    <source>
        <dbReference type="ARBA" id="ARBA00022481"/>
    </source>
</evidence>
<evidence type="ECO:0000256" key="1">
    <source>
        <dbReference type="ARBA" id="ARBA00010537"/>
    </source>
</evidence>
<organism evidence="12 13">
    <name type="scientific">Candidatus Vogelbacteria bacterium CG22_combo_CG10-13_8_21_14_all_37_9</name>
    <dbReference type="NCBI Taxonomy" id="1975046"/>
    <lineage>
        <taxon>Bacteria</taxon>
        <taxon>Candidatus Vogeliibacteriota</taxon>
    </lineage>
</organism>
<dbReference type="SMART" id="SM00649">
    <property type="entry name" value="RL11"/>
    <property type="match status" value="1"/>
</dbReference>
<dbReference type="Pfam" id="PF03946">
    <property type="entry name" value="Ribosomal_L11_N"/>
    <property type="match status" value="1"/>
</dbReference>
<dbReference type="PANTHER" id="PTHR11661">
    <property type="entry name" value="60S RIBOSOMAL PROTEIN L12"/>
    <property type="match status" value="1"/>
</dbReference>
<keyword evidence="2 7" id="KW-0488">Methylation</keyword>
<dbReference type="CDD" id="cd00349">
    <property type="entry name" value="Ribosomal_L11"/>
    <property type="match status" value="1"/>
</dbReference>
<keyword evidence="5 7" id="KW-0689">Ribosomal protein</keyword>
<dbReference type="FunFam" id="3.30.1550.10:FF:000005">
    <property type="entry name" value="50S ribosomal protein L11"/>
    <property type="match status" value="1"/>
</dbReference>
<comment type="similarity">
    <text evidence="1 7 8">Belongs to the universal ribosomal protein uL11 family.</text>
</comment>
<dbReference type="Gene3D" id="1.10.10.250">
    <property type="entry name" value="Ribosomal protein L11, C-terminal domain"/>
    <property type="match status" value="1"/>
</dbReference>
<comment type="PTM">
    <text evidence="7 9">One or more lysine residues are methylated.</text>
</comment>
<dbReference type="AlphaFoldDB" id="A0A2H0BKQ0"/>
<gene>
    <name evidence="7 12" type="primary">rplK</name>
    <name evidence="12" type="ORF">COX02_01240</name>
</gene>
<dbReference type="GO" id="GO:0006412">
    <property type="term" value="P:translation"/>
    <property type="evidence" value="ECO:0007669"/>
    <property type="project" value="UniProtKB-UniRule"/>
</dbReference>
<dbReference type="Pfam" id="PF00298">
    <property type="entry name" value="Ribosomal_L11"/>
    <property type="match status" value="1"/>
</dbReference>
<evidence type="ECO:0000259" key="11">
    <source>
        <dbReference type="Pfam" id="PF03946"/>
    </source>
</evidence>
<dbReference type="PROSITE" id="PS00359">
    <property type="entry name" value="RIBOSOMAL_L11"/>
    <property type="match status" value="1"/>
</dbReference>
<proteinExistence type="inferred from homology"/>
<dbReference type="InterPro" id="IPR036796">
    <property type="entry name" value="Ribosomal_uL11_N_sf"/>
</dbReference>
<accession>A0A2H0BKQ0</accession>
<dbReference type="GO" id="GO:0022625">
    <property type="term" value="C:cytosolic large ribosomal subunit"/>
    <property type="evidence" value="ECO:0007669"/>
    <property type="project" value="TreeGrafter"/>
</dbReference>
<dbReference type="EMBL" id="PCSX01000022">
    <property type="protein sequence ID" value="PIP58255.1"/>
    <property type="molecule type" value="Genomic_DNA"/>
</dbReference>
<dbReference type="InterPro" id="IPR006519">
    <property type="entry name" value="Ribosomal_uL11_bac-typ"/>
</dbReference>
<evidence type="ECO:0000256" key="3">
    <source>
        <dbReference type="ARBA" id="ARBA00022730"/>
    </source>
</evidence>
<name>A0A2H0BKQ0_9BACT</name>
<dbReference type="InterPro" id="IPR020785">
    <property type="entry name" value="Ribosomal_uL11_CS"/>
</dbReference>
<dbReference type="InterPro" id="IPR000911">
    <property type="entry name" value="Ribosomal_uL11"/>
</dbReference>
<dbReference type="Gene3D" id="3.30.1550.10">
    <property type="entry name" value="Ribosomal protein L11/L12, N-terminal domain"/>
    <property type="match status" value="1"/>
</dbReference>
<evidence type="ECO:0000313" key="12">
    <source>
        <dbReference type="EMBL" id="PIP58255.1"/>
    </source>
</evidence>
<comment type="subunit">
    <text evidence="7">Part of the ribosomal stalk of the 50S ribosomal subunit. Interacts with L10 and the large rRNA to form the base of the stalk. L10 forms an elongated spine to which L12 dimers bind in a sequential fashion forming a multimeric L10(L12)X complex.</text>
</comment>
<dbReference type="HAMAP" id="MF_00736">
    <property type="entry name" value="Ribosomal_uL11"/>
    <property type="match status" value="1"/>
</dbReference>
<evidence type="ECO:0000256" key="9">
    <source>
        <dbReference type="RuleBase" id="RU003979"/>
    </source>
</evidence>
<evidence type="ECO:0000313" key="13">
    <source>
        <dbReference type="Proteomes" id="UP000229334"/>
    </source>
</evidence>
<protein>
    <recommendedName>
        <fullName evidence="7">Large ribosomal subunit protein uL11</fullName>
    </recommendedName>
</protein>
<dbReference type="GO" id="GO:0070180">
    <property type="term" value="F:large ribosomal subunit rRNA binding"/>
    <property type="evidence" value="ECO:0007669"/>
    <property type="project" value="UniProtKB-UniRule"/>
</dbReference>
<evidence type="ECO:0000256" key="8">
    <source>
        <dbReference type="RuleBase" id="RU003978"/>
    </source>
</evidence>
<dbReference type="Proteomes" id="UP000229334">
    <property type="component" value="Unassembled WGS sequence"/>
</dbReference>
<dbReference type="InterPro" id="IPR036769">
    <property type="entry name" value="Ribosomal_uL11_C_sf"/>
</dbReference>
<evidence type="ECO:0000256" key="6">
    <source>
        <dbReference type="ARBA" id="ARBA00023274"/>
    </source>
</evidence>
<evidence type="ECO:0000256" key="5">
    <source>
        <dbReference type="ARBA" id="ARBA00022980"/>
    </source>
</evidence>
<keyword evidence="4 7" id="KW-0694">RNA-binding</keyword>
<dbReference type="InterPro" id="IPR020784">
    <property type="entry name" value="Ribosomal_uL11_N"/>
</dbReference>
<dbReference type="SUPFAM" id="SSF54747">
    <property type="entry name" value="Ribosomal L11/L12e N-terminal domain"/>
    <property type="match status" value="1"/>
</dbReference>
<feature type="domain" description="Large ribosomal subunit protein uL11 N-terminal" evidence="11">
    <location>
        <begin position="10"/>
        <end position="67"/>
    </location>
</feature>
<sequence>MATKKVEKKIKLQIPAGKATPAPPVGTALGPAGVNIGDFVQKFNAATAQMAGSIIPVEISVYADRSFDFILKTPPATDFLKKAAQIEKGSGKNKIAKVGKVTKAQIKEIAEKKMPDLNANDLEGAIKIIEGSARSMGLEVTN</sequence>
<dbReference type="NCBIfam" id="TIGR01632">
    <property type="entry name" value="L11_bact"/>
    <property type="match status" value="1"/>
</dbReference>
<dbReference type="InterPro" id="IPR020783">
    <property type="entry name" value="Ribosomal_uL11_C"/>
</dbReference>
<comment type="function">
    <text evidence="7 9">Forms part of the ribosomal stalk which helps the ribosome interact with GTP-bound translation factors.</text>
</comment>
<dbReference type="SUPFAM" id="SSF46906">
    <property type="entry name" value="Ribosomal protein L11, C-terminal domain"/>
    <property type="match status" value="1"/>
</dbReference>
<evidence type="ECO:0000256" key="4">
    <source>
        <dbReference type="ARBA" id="ARBA00022884"/>
    </source>
</evidence>
<comment type="caution">
    <text evidence="12">The sequence shown here is derived from an EMBL/GenBank/DDBJ whole genome shotgun (WGS) entry which is preliminary data.</text>
</comment>
<dbReference type="GO" id="GO:0003735">
    <property type="term" value="F:structural constituent of ribosome"/>
    <property type="evidence" value="ECO:0007669"/>
    <property type="project" value="InterPro"/>
</dbReference>
<evidence type="ECO:0000256" key="7">
    <source>
        <dbReference type="HAMAP-Rule" id="MF_00736"/>
    </source>
</evidence>
<keyword evidence="6 7" id="KW-0687">Ribonucleoprotein</keyword>
<dbReference type="PANTHER" id="PTHR11661:SF1">
    <property type="entry name" value="LARGE RIBOSOMAL SUBUNIT PROTEIN UL11M"/>
    <property type="match status" value="1"/>
</dbReference>
<feature type="domain" description="Large ribosomal subunit protein uL11 C-terminal" evidence="10">
    <location>
        <begin position="72"/>
        <end position="140"/>
    </location>
</feature>
<dbReference type="FunFam" id="1.10.10.250:FF:000001">
    <property type="entry name" value="50S ribosomal protein L11"/>
    <property type="match status" value="1"/>
</dbReference>
<keyword evidence="3 7" id="KW-0699">rRNA-binding</keyword>